<keyword evidence="2" id="KW-1185">Reference proteome</keyword>
<name>A0ACB7ZIZ3_9ERIC</name>
<accession>A0ACB7ZIZ3</accession>
<proteinExistence type="predicted"/>
<gene>
    <name evidence="1" type="ORF">Vadar_011419</name>
</gene>
<dbReference type="EMBL" id="CM037159">
    <property type="protein sequence ID" value="KAH7865804.1"/>
    <property type="molecule type" value="Genomic_DNA"/>
</dbReference>
<reference evidence="1 2" key="1">
    <citation type="journal article" date="2021" name="Hortic Res">
        <title>High-quality reference genome and annotation aids understanding of berry development for evergreen blueberry (Vaccinium darrowii).</title>
        <authorList>
            <person name="Yu J."/>
            <person name="Hulse-Kemp A.M."/>
            <person name="Babiker E."/>
            <person name="Staton M."/>
        </authorList>
    </citation>
    <scope>NUCLEOTIDE SEQUENCE [LARGE SCALE GENOMIC DNA]</scope>
    <source>
        <strain evidence="2">cv. NJ 8807/NJ 8810</strain>
        <tissue evidence="1">Young leaf</tissue>
    </source>
</reference>
<evidence type="ECO:0000313" key="2">
    <source>
        <dbReference type="Proteomes" id="UP000828048"/>
    </source>
</evidence>
<evidence type="ECO:0000313" key="1">
    <source>
        <dbReference type="EMBL" id="KAH7865804.1"/>
    </source>
</evidence>
<dbReference type="Proteomes" id="UP000828048">
    <property type="component" value="Chromosome 9"/>
</dbReference>
<sequence>MTTEPSLEPHTSVQSPIVKEVDNDVHNIAIEEKVVEEEAREEKPLEEEALKEEVVDHECQGCRKHCRNCHGQAGVDANQPPISPEDPRLLIGFKDHVAAHILRGQECGILKLYYHSSTLKKWTITNERLQERINQSEKEANEELIHGGVKFDWLREKFSNISDDDSNDRVDRCARAYLLYVLGSTLFVDKMGVRVRVCVSYLGVLEDLQNVSSYRFEAAGLAYLYWQLGHASNGDSKQLSGYNTMLEVRNRAFPSLRNGIDPNYTDDLPRARRWLSCREVTTDSTVRYRQLLDNLQPD</sequence>
<comment type="caution">
    <text evidence="1">The sequence shown here is derived from an EMBL/GenBank/DDBJ whole genome shotgun (WGS) entry which is preliminary data.</text>
</comment>
<organism evidence="1 2">
    <name type="scientific">Vaccinium darrowii</name>
    <dbReference type="NCBI Taxonomy" id="229202"/>
    <lineage>
        <taxon>Eukaryota</taxon>
        <taxon>Viridiplantae</taxon>
        <taxon>Streptophyta</taxon>
        <taxon>Embryophyta</taxon>
        <taxon>Tracheophyta</taxon>
        <taxon>Spermatophyta</taxon>
        <taxon>Magnoliopsida</taxon>
        <taxon>eudicotyledons</taxon>
        <taxon>Gunneridae</taxon>
        <taxon>Pentapetalae</taxon>
        <taxon>asterids</taxon>
        <taxon>Ericales</taxon>
        <taxon>Ericaceae</taxon>
        <taxon>Vaccinioideae</taxon>
        <taxon>Vaccinieae</taxon>
        <taxon>Vaccinium</taxon>
    </lineage>
</organism>
<protein>
    <submittedName>
        <fullName evidence="1">Uncharacterized protein</fullName>
    </submittedName>
</protein>